<protein>
    <submittedName>
        <fullName evidence="2">Uncharacterized protein</fullName>
    </submittedName>
</protein>
<reference evidence="2" key="3">
    <citation type="submission" date="2016-05" db="EMBL/GenBank/DDBJ databases">
        <title>WGS assembly of Xenopus tropicalis.</title>
        <authorList>
            <person name="Sessions A."/>
            <person name="Jenkins J."/>
            <person name="Mitros T."/>
            <person name="Lyons J.T."/>
            <person name="Dichmann D.S."/>
            <person name="Robert J."/>
            <person name="Harland R.M."/>
            <person name="Rokhsar D.S."/>
        </authorList>
    </citation>
    <scope>NUCLEOTIDE SEQUENCE</scope>
    <source>
        <strain evidence="2">Nigerian</strain>
    </source>
</reference>
<feature type="non-terminal residue" evidence="2">
    <location>
        <position position="1"/>
    </location>
</feature>
<feature type="region of interest" description="Disordered" evidence="1">
    <location>
        <begin position="58"/>
        <end position="88"/>
    </location>
</feature>
<proteinExistence type="predicted"/>
<accession>A0A1B8Y492</accession>
<evidence type="ECO:0000256" key="1">
    <source>
        <dbReference type="SAM" id="MobiDB-lite"/>
    </source>
</evidence>
<evidence type="ECO:0000313" key="2">
    <source>
        <dbReference type="EMBL" id="OCA17748.1"/>
    </source>
</evidence>
<gene>
    <name evidence="2" type="ORF">XENTR_v90026707mg</name>
</gene>
<name>A0A1B8Y492_XENTR</name>
<dbReference type="EMBL" id="KV460469">
    <property type="protein sequence ID" value="OCA17748.1"/>
    <property type="molecule type" value="Genomic_DNA"/>
</dbReference>
<dbReference type="AlphaFoldDB" id="A0A1B8Y492"/>
<reference evidence="2" key="1">
    <citation type="submission" date="2009-11" db="EMBL/GenBank/DDBJ databases">
        <authorList>
            <consortium name="US DOE Joint Genome Institute (JGI-PGF)"/>
            <person name="Ottilar R."/>
            <person name="Schmutz J."/>
            <person name="Salamov A."/>
            <person name="Cheng J.F."/>
            <person name="Lucas S."/>
            <person name="Pitluck S."/>
            <person name="Gundlach H."/>
            <person name="Guo Y."/>
            <person name="Haberer G."/>
            <person name="Nasrallah J."/>
            <person name="Mayer K.F.X."/>
            <person name="van de Peer Y."/>
            <person name="Weigel D."/>
            <person name="Grigoriev I.V."/>
        </authorList>
    </citation>
    <scope>NUCLEOTIDE SEQUENCE</scope>
    <source>
        <strain evidence="2">Nigerian</strain>
    </source>
</reference>
<sequence>LSAPPWQGRGRTCYRQSGRFLPDCRPLPIRLISYPTCRPQGISISSCSTFGTKSWMTLTPSSRRSSMQKASPRQSRTKRYNMEINHGY</sequence>
<reference evidence="2" key="2">
    <citation type="journal article" date="2010" name="Science">
        <title>The genome of the Western clawed frog Xenopus tropicalis.</title>
        <authorList>
            <person name="Hellsten U."/>
            <person name="Harland R.M."/>
            <person name="Gilchrist M.J."/>
            <person name="Hendrix D."/>
            <person name="Jurka J."/>
            <person name="Kapitonov V."/>
            <person name="Ovcharenko I."/>
            <person name="Putnam N.H."/>
            <person name="Shu S."/>
            <person name="Taher L."/>
            <person name="Blitz I.L."/>
            <person name="Blumberg B."/>
            <person name="Dichmann D.S."/>
            <person name="Dubchak I."/>
            <person name="Amaya E."/>
            <person name="Detter J.C."/>
            <person name="Fletcher R."/>
            <person name="Gerhard D.S."/>
            <person name="Goodstein D."/>
            <person name="Graves T."/>
            <person name="Grigoriev I.V."/>
            <person name="Grimwood J."/>
            <person name="Kawashima T."/>
            <person name="Lindquist E."/>
            <person name="Lucas S.M."/>
            <person name="Mead P.E."/>
            <person name="Mitros T."/>
            <person name="Ogino H."/>
            <person name="Ohta Y."/>
            <person name="Poliakov A.V."/>
            <person name="Pollet N."/>
            <person name="Robert J."/>
            <person name="Salamov A."/>
            <person name="Sater A.K."/>
            <person name="Schmutz J."/>
            <person name="Terry A."/>
            <person name="Vize P.D."/>
            <person name="Warren W.C."/>
            <person name="Wells D."/>
            <person name="Wills A."/>
            <person name="Wilson R.K."/>
            <person name="Zimmerman L.B."/>
            <person name="Zorn A.M."/>
            <person name="Grainger R."/>
            <person name="Grammer T."/>
            <person name="Khokha M.K."/>
            <person name="Richardson P.M."/>
            <person name="Rokhsar D.S."/>
        </authorList>
    </citation>
    <scope>NUCLEOTIDE SEQUENCE [LARGE SCALE GENOMIC DNA]</scope>
    <source>
        <strain evidence="2">Nigerian</strain>
    </source>
</reference>
<feature type="compositionally biased region" description="Polar residues" evidence="1">
    <location>
        <begin position="58"/>
        <end position="74"/>
    </location>
</feature>
<organism evidence="2">
    <name type="scientific">Xenopus tropicalis</name>
    <name type="common">Western clawed frog</name>
    <name type="synonym">Silurana tropicalis</name>
    <dbReference type="NCBI Taxonomy" id="8364"/>
    <lineage>
        <taxon>Eukaryota</taxon>
        <taxon>Metazoa</taxon>
        <taxon>Chordata</taxon>
        <taxon>Craniata</taxon>
        <taxon>Vertebrata</taxon>
        <taxon>Euteleostomi</taxon>
        <taxon>Amphibia</taxon>
        <taxon>Batrachia</taxon>
        <taxon>Anura</taxon>
        <taxon>Pipoidea</taxon>
        <taxon>Pipidae</taxon>
        <taxon>Xenopodinae</taxon>
        <taxon>Xenopus</taxon>
        <taxon>Silurana</taxon>
    </lineage>
</organism>